<gene>
    <name evidence="2" type="ORF">BSCA_1544</name>
</gene>
<dbReference type="InterPro" id="IPR006059">
    <property type="entry name" value="SBP"/>
</dbReference>
<comment type="caution">
    <text evidence="2">The sequence shown here is derived from an EMBL/GenBank/DDBJ whole genome shotgun (WGS) entry which is preliminary data.</text>
</comment>
<accession>A0A087D591</accession>
<dbReference type="OrthoDB" id="9795467at2"/>
<dbReference type="EMBL" id="JGZO01000029">
    <property type="protein sequence ID" value="KFI90691.1"/>
    <property type="molecule type" value="Genomic_DNA"/>
</dbReference>
<keyword evidence="2" id="KW-0762">Sugar transport</keyword>
<keyword evidence="2" id="KW-0813">Transport</keyword>
<name>A0A087D591_9BIFI</name>
<dbReference type="GeneID" id="85164608"/>
<feature type="signal peptide" evidence="1">
    <location>
        <begin position="1"/>
        <end position="21"/>
    </location>
</feature>
<dbReference type="InterPro" id="IPR050490">
    <property type="entry name" value="Bact_solute-bd_prot1"/>
</dbReference>
<dbReference type="PANTHER" id="PTHR43649">
    <property type="entry name" value="ARABINOSE-BINDING PROTEIN-RELATED"/>
    <property type="match status" value="1"/>
</dbReference>
<keyword evidence="3" id="KW-1185">Reference proteome</keyword>
<dbReference type="Pfam" id="PF01547">
    <property type="entry name" value="SBP_bac_1"/>
    <property type="match status" value="1"/>
</dbReference>
<dbReference type="Gene3D" id="3.40.190.10">
    <property type="entry name" value="Periplasmic binding protein-like II"/>
    <property type="match status" value="1"/>
</dbReference>
<feature type="chain" id="PRO_5039163363" evidence="1">
    <location>
        <begin position="22"/>
        <end position="442"/>
    </location>
</feature>
<dbReference type="eggNOG" id="COG1653">
    <property type="taxonomic scope" value="Bacteria"/>
</dbReference>
<evidence type="ECO:0000313" key="3">
    <source>
        <dbReference type="Proteomes" id="UP000029033"/>
    </source>
</evidence>
<evidence type="ECO:0000313" key="2">
    <source>
        <dbReference type="EMBL" id="KFI90691.1"/>
    </source>
</evidence>
<dbReference type="PANTHER" id="PTHR43649:SF14">
    <property type="entry name" value="BLR3389 PROTEIN"/>
    <property type="match status" value="1"/>
</dbReference>
<dbReference type="Proteomes" id="UP000029033">
    <property type="component" value="Unassembled WGS sequence"/>
</dbReference>
<reference evidence="2 3" key="1">
    <citation type="submission" date="2014-03" db="EMBL/GenBank/DDBJ databases">
        <title>Genomics of Bifidobacteria.</title>
        <authorList>
            <person name="Ventura M."/>
            <person name="Milani C."/>
            <person name="Lugli G.A."/>
        </authorList>
    </citation>
    <scope>NUCLEOTIDE SEQUENCE [LARGE SCALE GENOMIC DNA]</scope>
    <source>
        <strain evidence="2 3">LMG 21589</strain>
    </source>
</reference>
<dbReference type="STRING" id="158787.BSCA_1544"/>
<dbReference type="PROSITE" id="PS51257">
    <property type="entry name" value="PROKAR_LIPOPROTEIN"/>
    <property type="match status" value="1"/>
</dbReference>
<protein>
    <submittedName>
        <fullName evidence="2">MalE-type ABC sugar transport system periplasmic component</fullName>
    </submittedName>
</protein>
<dbReference type="AlphaFoldDB" id="A0A087D591"/>
<dbReference type="SUPFAM" id="SSF53850">
    <property type="entry name" value="Periplasmic binding protein-like II"/>
    <property type="match status" value="1"/>
</dbReference>
<sequence>MRKFTKVLAAALAAVTSVSLAACGSGSSDAVDENAPVTITWWGWGTSAEKQAKDFMKKYPNITVKFQNIGSASKQYVSLNNAISANSGMPDVAMLEYFALPQFVSTGKVLDLKQYGADKYKSDYAPGPWASVALNDGVYGLPVDSGPMAWFYNKAVFDKAGVDATQVKTWDQFYEAAKKIRATGSYITSDSGDATSGGFYDSMVWQAGGHPFKTSKDGKTVSINLTGDEGAKKFTKFWQKLIAEDLIDTKTVSWSDEWNKALGDGSIASLLTGAWMPVNLENGSPAASGNYRVTQMPQWNEGDHANSENGGTCLSLMDTGDKAKEAASYKLVDYLNHSKEGTDRAYELGVFPSINRILQSDEFLNKTSDYFGGQKINEELMTASKNVLTGWEFLPFEVQARTTFPDTAGKAYAGGTTLEKGVSAWQDSLVKFAKDQGFTVKE</sequence>
<keyword evidence="1" id="KW-0732">Signal</keyword>
<organism evidence="2 3">
    <name type="scientific">Bifidobacterium scardovii</name>
    <dbReference type="NCBI Taxonomy" id="158787"/>
    <lineage>
        <taxon>Bacteria</taxon>
        <taxon>Bacillati</taxon>
        <taxon>Actinomycetota</taxon>
        <taxon>Actinomycetes</taxon>
        <taxon>Bifidobacteriales</taxon>
        <taxon>Bifidobacteriaceae</taxon>
        <taxon>Bifidobacterium</taxon>
    </lineage>
</organism>
<proteinExistence type="predicted"/>
<evidence type="ECO:0000256" key="1">
    <source>
        <dbReference type="SAM" id="SignalP"/>
    </source>
</evidence>
<dbReference type="RefSeq" id="WP_033518396.1">
    <property type="nucleotide sequence ID" value="NZ_CAUPKV010000039.1"/>
</dbReference>